<evidence type="ECO:0000256" key="1">
    <source>
        <dbReference type="ARBA" id="ARBA00004395"/>
    </source>
</evidence>
<evidence type="ECO:0000256" key="3">
    <source>
        <dbReference type="ARBA" id="ARBA00022927"/>
    </source>
</evidence>
<evidence type="ECO:0000259" key="9">
    <source>
        <dbReference type="Pfam" id="PF24597"/>
    </source>
</evidence>
<dbReference type="Pfam" id="PF24601">
    <property type="entry name" value="TPR_DOP1"/>
    <property type="match status" value="1"/>
</dbReference>
<gene>
    <name evidence="12" type="ORF">BCR42DRAFT_412551</name>
</gene>
<comment type="similarity">
    <text evidence="6">Belongs to the DOP1 family.</text>
</comment>
<protein>
    <submittedName>
        <fullName evidence="12">Dopey, N-terminal-domain-containing protein</fullName>
    </submittedName>
</protein>
<sequence length="2238" mass="252090">MPDKQQQQDPRFRKYVQLIERNLQSFDAVDEWADIISFLGRLLKSFQAYPQFKTIPHKHIVSKRLAQCLNPGFPAGVHQKTLEVYAYILETIGKQQLADDLPLWSVGLFPFIQYAATHVKPQLLNIFEKYYYPLGTKLRPAMRGLIIALLPALEEEGSEGFDKVVTMMDRLSDMVELPYFYSCVWLVMINDTSLRLPCLNYLLRRLPKITNTEDVALVLGGPDNIGLMVRAFSATITDQHLLVQRGMLELLVQNYSLQYRTLQHDDLVILARYALSIVLRKDMSLNRRLYAWLLGSDSTPHSQLKYFHHYAEKATTQAIQNLLFKASYSTSRKSYEEADDTSSLVMEAQKPYKILISLMDKWEIGQPLVNNIITDSFISLQGCEQCGLVEQEILQTANMWMEMVEPYLIWMKLFDVIDQSFPPLDKVSNSTFGHSKKMSLPLVEFTLKSFKFTDEEIKHMHLPLVLTSMTQKLQESLQHVSFTEILPQIMKCIDIILLILRQLPDSVFQDRQRKSSVLTEEPSSVNYQKEFITGMDALEYARDFYGVKRCTNSSTNKSGDIKNPGYVSGSPPVKISTSTVDQEDEGDLTSQRTPILTEDKSIAAAITRPSYGPIRGSTLLNEIVTNLIRFLAELVNTYVVAPDTGNTDGVDVGVDGKRLRHLDAQLEQVLHGVCSALTIVTKHTIGDNYFDNDGQINEQRQQLKIELTQTLLKCCQHSREFGVVDAGLSTLTQLIKQQGFLDGAILKEKHQTKQILNKLWGFLGPSTQLLHMRTVELLWLLTDTSVQHHVEAIVAAYLIIPDDHERMANYEKFGIFWELSENMVEASVVFSRPMFLMLDLLRDDNSPVNRRAAETWIRCHLKSYARLLEPFIITLLNRNIIRRPTEKNIPYVYQYIVPLHPQPGQQQQQQHQHLTISYFLYMRSFDMDIVDYMITTLTTLIQFGGVGVLKACNNYTVGTAGTMPSLIQSGLGICTNDHPNLTFLELLVHIAIRFLETEPCDNLQSKLIKSVRRIQLHASDLLYLIISKLDYVDMTITSLTQESVLKKLLFCISSGDLDIQPKLLHLLHATMAITAAGTSMAGHKSHTTSPPSSSPSLSTNTKRHQHRHRPSTTSFPMGDSISSSPFMNTSTMASLSSQTHQLLHRPQSASLQQGTQQEALKLARSTANLYVKCVTDAFHTSSNRPILSQWMDFVLVTLPHVRQGFRQVIVPILICLCEQVNLCNVTVRLLMHGAAGQTNGTAFVGQRTTSSNDNHGLNWKYLNDEGDDDEGDGYHRGASDKTRLPATTQPLIQERGAVIGGPETDILVFLNGLEKVLCFGITDRTLSDLWSMPMDSHHLNSRQFMMPRVEDHAELWGIVQLMMQHPAAPTAAVTATAAASATPTPTPGMTGSTFETGTTSTSTDTQTTSVDAGDKSKPRNALLFHLPVVLHILLDVWRVFRQPNWDQQTVNTIGCAKKDAVLQSFAYAADHVKARLETTFELLFRNCPSDTIEGFTEIFFVENPIALEYEVSSDHFQLIPMEVLASIPTSSPQQIITILLDSIRQRTTGSSQTHRKRPILRTGNLTDTSILRFAEIYCQEMIKAETLATMWPLVHSFAKEYLSQASSYKTFLPGLLRFLTVVLDGVMRFSDDKKMRKDAQDLYQRCVDYCILIAGRSFDQSLWLRGRTNAYDDDPLQQQHQHHDTLLSYATTTSNISSPFSTTLSLGSGNGTSTTLSSIQSTTGTELFFTNATGSSSSKDGTGNDGVGTGVNIIPLNLSTTTISDLEKKASWKSREDFMIIQVNHYLATNVIPQLRLLMGDQDRINSLLNNLVYYVIGPHLRSRAPIPSMPTIYKKHGSQQQSVSTPSSLSPSSSTTTTTMLRGGGGGVLHGGAVIVDQVVEMAKMPFTYKTWRKEVWDVFNEDRFFYITRTTALKWCKVLSTMFSLEKERFMELMGKIVTTATVNNSAFFTTSNKEHEAWQRALHLRRVSFVIFSGTLDQFVPQLPSLQEKIIGGLKLDHSEMMHVEIYLCLRILLIRFSQKHLVNFWPVLISELMRLFNHVLSNGIHDKPEEAQIALGGCKFLDLLCTLELDSFQVYQWIFIRDTVEAVIQREQPKTVEPTSTATTTLPIMDKLSDKLHFSTLSSSASSTSTPSALSSEVGTNNNTMTMLPMDQEGGTKMMTDWPHNTMTVPSTGELRRPMLTMHNIGSISQLDFFIHQISLYVYQSSYMLAKPDLPFIESLLLQDLLDGGDMRTE</sequence>
<feature type="domain" description="DOP1-like middle TPR" evidence="9">
    <location>
        <begin position="306"/>
        <end position="523"/>
    </location>
</feature>
<dbReference type="GO" id="GO:0005768">
    <property type="term" value="C:endosome"/>
    <property type="evidence" value="ECO:0007669"/>
    <property type="project" value="TreeGrafter"/>
</dbReference>
<dbReference type="GO" id="GO:0006895">
    <property type="term" value="P:Golgi to endosome transport"/>
    <property type="evidence" value="ECO:0007669"/>
    <property type="project" value="InterPro"/>
</dbReference>
<evidence type="ECO:0000259" key="8">
    <source>
        <dbReference type="Pfam" id="PF04118"/>
    </source>
</evidence>
<evidence type="ECO:0000259" key="11">
    <source>
        <dbReference type="Pfam" id="PF24601"/>
    </source>
</evidence>
<feature type="domain" description="DOP1-like TPR" evidence="11">
    <location>
        <begin position="977"/>
        <end position="1221"/>
    </location>
</feature>
<feature type="compositionally biased region" description="Low complexity" evidence="7">
    <location>
        <begin position="1390"/>
        <end position="1409"/>
    </location>
</feature>
<keyword evidence="13" id="KW-1185">Reference proteome</keyword>
<evidence type="ECO:0000256" key="5">
    <source>
        <dbReference type="ARBA" id="ARBA00023136"/>
    </source>
</evidence>
<feature type="region of interest" description="Disordered" evidence="7">
    <location>
        <begin position="1836"/>
        <end position="1862"/>
    </location>
</feature>
<name>A0A1X2IJR8_9FUNG</name>
<dbReference type="STRING" id="90262.A0A1X2IJR8"/>
<evidence type="ECO:0000256" key="6">
    <source>
        <dbReference type="ARBA" id="ARBA00046326"/>
    </source>
</evidence>
<dbReference type="GO" id="GO:0015031">
    <property type="term" value="P:protein transport"/>
    <property type="evidence" value="ECO:0007669"/>
    <property type="project" value="UniProtKB-KW"/>
</dbReference>
<feature type="compositionally biased region" description="Low complexity" evidence="7">
    <location>
        <begin position="1839"/>
        <end position="1862"/>
    </location>
</feature>
<feature type="compositionally biased region" description="Low complexity" evidence="7">
    <location>
        <begin position="1087"/>
        <end position="1099"/>
    </location>
</feature>
<comment type="subcellular location">
    <subcellularLocation>
        <location evidence="1">Golgi apparatus membrane</location>
        <topology evidence="1">Peripheral membrane protein</topology>
    </subcellularLocation>
</comment>
<feature type="region of interest" description="Disordered" evidence="7">
    <location>
        <begin position="1078"/>
        <end position="1119"/>
    </location>
</feature>
<organism evidence="12 13">
    <name type="scientific">Absidia repens</name>
    <dbReference type="NCBI Taxonomy" id="90262"/>
    <lineage>
        <taxon>Eukaryota</taxon>
        <taxon>Fungi</taxon>
        <taxon>Fungi incertae sedis</taxon>
        <taxon>Mucoromycota</taxon>
        <taxon>Mucoromycotina</taxon>
        <taxon>Mucoromycetes</taxon>
        <taxon>Mucorales</taxon>
        <taxon>Cunninghamellaceae</taxon>
        <taxon>Absidia</taxon>
    </lineage>
</organism>
<feature type="region of interest" description="Disordered" evidence="7">
    <location>
        <begin position="1378"/>
        <end position="1415"/>
    </location>
</feature>
<evidence type="ECO:0000256" key="2">
    <source>
        <dbReference type="ARBA" id="ARBA00022448"/>
    </source>
</evidence>
<comment type="caution">
    <text evidence="12">The sequence shown here is derived from an EMBL/GenBank/DDBJ whole genome shotgun (WGS) entry which is preliminary data.</text>
</comment>
<dbReference type="EMBL" id="MCGE01000009">
    <property type="protein sequence ID" value="ORZ17804.1"/>
    <property type="molecule type" value="Genomic_DNA"/>
</dbReference>
<feature type="domain" description="DOP1-like C-terminal" evidence="10">
    <location>
        <begin position="1878"/>
        <end position="2211"/>
    </location>
</feature>
<feature type="domain" description="DOP1 N-terminal" evidence="8">
    <location>
        <begin position="9"/>
        <end position="297"/>
    </location>
</feature>
<evidence type="ECO:0000259" key="10">
    <source>
        <dbReference type="Pfam" id="PF24598"/>
    </source>
</evidence>
<keyword evidence="2" id="KW-0813">Transport</keyword>
<accession>A0A1X2IJR8</accession>
<dbReference type="InterPro" id="IPR056457">
    <property type="entry name" value="DOP1_C"/>
</dbReference>
<evidence type="ECO:0000313" key="13">
    <source>
        <dbReference type="Proteomes" id="UP000193560"/>
    </source>
</evidence>
<feature type="compositionally biased region" description="Low complexity" evidence="7">
    <location>
        <begin position="2126"/>
        <end position="2140"/>
    </location>
</feature>
<dbReference type="Pfam" id="PF24597">
    <property type="entry name" value="TPR_DOP1_M"/>
    <property type="match status" value="1"/>
</dbReference>
<proteinExistence type="inferred from homology"/>
<dbReference type="InterPro" id="IPR056458">
    <property type="entry name" value="TPR_DOP1_M"/>
</dbReference>
<feature type="compositionally biased region" description="Basic residues" evidence="7">
    <location>
        <begin position="1101"/>
        <end position="1110"/>
    </location>
</feature>
<dbReference type="GO" id="GO:0005829">
    <property type="term" value="C:cytosol"/>
    <property type="evidence" value="ECO:0007669"/>
    <property type="project" value="GOC"/>
</dbReference>
<dbReference type="SUPFAM" id="SSF48371">
    <property type="entry name" value="ARM repeat"/>
    <property type="match status" value="1"/>
</dbReference>
<dbReference type="PANTHER" id="PTHR14042">
    <property type="entry name" value="DOPEY-RELATED"/>
    <property type="match status" value="1"/>
</dbReference>
<keyword evidence="5" id="KW-0472">Membrane</keyword>
<dbReference type="InterPro" id="IPR007249">
    <property type="entry name" value="DOP1_N"/>
</dbReference>
<dbReference type="Proteomes" id="UP000193560">
    <property type="component" value="Unassembled WGS sequence"/>
</dbReference>
<dbReference type="PANTHER" id="PTHR14042:SF24">
    <property type="entry name" value="PROTEIN DOPEY-1 HOMOLOG"/>
    <property type="match status" value="1"/>
</dbReference>
<evidence type="ECO:0000256" key="4">
    <source>
        <dbReference type="ARBA" id="ARBA00023034"/>
    </source>
</evidence>
<feature type="domain" description="DOP1-like C-terminal" evidence="10">
    <location>
        <begin position="1582"/>
        <end position="1652"/>
    </location>
</feature>
<dbReference type="InterPro" id="IPR040314">
    <property type="entry name" value="DOP1"/>
</dbReference>
<reference evidence="12 13" key="1">
    <citation type="submission" date="2016-07" db="EMBL/GenBank/DDBJ databases">
        <title>Pervasive Adenine N6-methylation of Active Genes in Fungi.</title>
        <authorList>
            <consortium name="DOE Joint Genome Institute"/>
            <person name="Mondo S.J."/>
            <person name="Dannebaum R.O."/>
            <person name="Kuo R.C."/>
            <person name="Labutti K."/>
            <person name="Haridas S."/>
            <person name="Kuo A."/>
            <person name="Salamov A."/>
            <person name="Ahrendt S.R."/>
            <person name="Lipzen A."/>
            <person name="Sullivan W."/>
            <person name="Andreopoulos W.B."/>
            <person name="Clum A."/>
            <person name="Lindquist E."/>
            <person name="Daum C."/>
            <person name="Ramamoorthy G.K."/>
            <person name="Gryganskyi A."/>
            <person name="Culley D."/>
            <person name="Magnuson J.K."/>
            <person name="James T.Y."/>
            <person name="O'Malley M.A."/>
            <person name="Stajich J.E."/>
            <person name="Spatafora J.W."/>
            <person name="Visel A."/>
            <person name="Grigoriev I.V."/>
        </authorList>
    </citation>
    <scope>NUCLEOTIDE SEQUENCE [LARGE SCALE GENOMIC DNA]</scope>
    <source>
        <strain evidence="12 13">NRRL 1336</strain>
    </source>
</reference>
<evidence type="ECO:0000256" key="7">
    <source>
        <dbReference type="SAM" id="MobiDB-lite"/>
    </source>
</evidence>
<dbReference type="OrthoDB" id="297643at2759"/>
<dbReference type="Pfam" id="PF04118">
    <property type="entry name" value="Dopey_N"/>
    <property type="match status" value="1"/>
</dbReference>
<keyword evidence="4" id="KW-0333">Golgi apparatus</keyword>
<dbReference type="GO" id="GO:0000139">
    <property type="term" value="C:Golgi membrane"/>
    <property type="evidence" value="ECO:0007669"/>
    <property type="project" value="UniProtKB-SubCell"/>
</dbReference>
<evidence type="ECO:0000313" key="12">
    <source>
        <dbReference type="EMBL" id="ORZ17804.1"/>
    </source>
</evidence>
<dbReference type="GO" id="GO:0005802">
    <property type="term" value="C:trans-Golgi network"/>
    <property type="evidence" value="ECO:0007669"/>
    <property type="project" value="TreeGrafter"/>
</dbReference>
<keyword evidence="3" id="KW-0653">Protein transport</keyword>
<dbReference type="InterPro" id="IPR056459">
    <property type="entry name" value="TPR_DOP1"/>
</dbReference>
<feature type="region of interest" description="Disordered" evidence="7">
    <location>
        <begin position="2126"/>
        <end position="2149"/>
    </location>
</feature>
<dbReference type="Pfam" id="PF24598">
    <property type="entry name" value="DOP1_C"/>
    <property type="match status" value="2"/>
</dbReference>
<dbReference type="InterPro" id="IPR016024">
    <property type="entry name" value="ARM-type_fold"/>
</dbReference>